<evidence type="ECO:0000259" key="14">
    <source>
        <dbReference type="PROSITE" id="PS50893"/>
    </source>
</evidence>
<dbReference type="GO" id="GO:0043213">
    <property type="term" value="P:bacteriocin transport"/>
    <property type="evidence" value="ECO:0007669"/>
    <property type="project" value="UniProtKB-KW"/>
</dbReference>
<feature type="transmembrane region" description="Helical" evidence="13">
    <location>
        <begin position="273"/>
        <end position="294"/>
    </location>
</feature>
<dbReference type="GO" id="GO:0140359">
    <property type="term" value="F:ABC-type transporter activity"/>
    <property type="evidence" value="ECO:0007669"/>
    <property type="project" value="InterPro"/>
</dbReference>
<proteinExistence type="predicted"/>
<evidence type="ECO:0000256" key="6">
    <source>
        <dbReference type="ARBA" id="ARBA00022807"/>
    </source>
</evidence>
<dbReference type="PROSITE" id="PS50929">
    <property type="entry name" value="ABC_TM1F"/>
    <property type="match status" value="1"/>
</dbReference>
<dbReference type="GO" id="GO:0016887">
    <property type="term" value="F:ATP hydrolysis activity"/>
    <property type="evidence" value="ECO:0007669"/>
    <property type="project" value="InterPro"/>
</dbReference>
<evidence type="ECO:0000256" key="4">
    <source>
        <dbReference type="ARBA" id="ARBA00022692"/>
    </source>
</evidence>
<dbReference type="PROSITE" id="PS50990">
    <property type="entry name" value="PEPTIDASE_C39"/>
    <property type="match status" value="1"/>
</dbReference>
<evidence type="ECO:0000256" key="5">
    <source>
        <dbReference type="ARBA" id="ARBA00022741"/>
    </source>
</evidence>
<keyword evidence="10 13" id="KW-0472">Membrane</keyword>
<evidence type="ECO:0000313" key="18">
    <source>
        <dbReference type="Proteomes" id="UP000553059"/>
    </source>
</evidence>
<keyword evidence="6" id="KW-0645">Protease</keyword>
<feature type="transmembrane region" description="Helical" evidence="13">
    <location>
        <begin position="199"/>
        <end position="217"/>
    </location>
</feature>
<reference evidence="17 18" key="1">
    <citation type="journal article" date="2020" name="Biotechnol. Biofuels">
        <title>New insights from the biogas microbiome by comprehensive genome-resolved metagenomics of nearly 1600 species originating from multiple anaerobic digesters.</title>
        <authorList>
            <person name="Campanaro S."/>
            <person name="Treu L."/>
            <person name="Rodriguez-R L.M."/>
            <person name="Kovalovszki A."/>
            <person name="Ziels R.M."/>
            <person name="Maus I."/>
            <person name="Zhu X."/>
            <person name="Kougias P.G."/>
            <person name="Basile A."/>
            <person name="Luo G."/>
            <person name="Schluter A."/>
            <person name="Konstantinidis K.T."/>
            <person name="Angelidaki I."/>
        </authorList>
    </citation>
    <scope>NUCLEOTIDE SEQUENCE [LARGE SCALE GENOMIC DNA]</scope>
    <source>
        <strain evidence="17">AS05jafATM_4</strain>
    </source>
</reference>
<evidence type="ECO:0000259" key="16">
    <source>
        <dbReference type="PROSITE" id="PS50990"/>
    </source>
</evidence>
<evidence type="ECO:0000256" key="2">
    <source>
        <dbReference type="ARBA" id="ARBA00022448"/>
    </source>
</evidence>
<dbReference type="Pfam" id="PF00005">
    <property type="entry name" value="ABC_tran"/>
    <property type="match status" value="1"/>
</dbReference>
<dbReference type="AlphaFoldDB" id="A0A7C6Z5X5"/>
<dbReference type="InterPro" id="IPR039421">
    <property type="entry name" value="Type_1_exporter"/>
</dbReference>
<dbReference type="GO" id="GO:0006508">
    <property type="term" value="P:proteolysis"/>
    <property type="evidence" value="ECO:0007669"/>
    <property type="project" value="InterPro"/>
</dbReference>
<feature type="region of interest" description="Disordered" evidence="12">
    <location>
        <begin position="460"/>
        <end position="486"/>
    </location>
</feature>
<feature type="transmembrane region" description="Helical" evidence="13">
    <location>
        <begin position="162"/>
        <end position="187"/>
    </location>
</feature>
<dbReference type="Pfam" id="PF00664">
    <property type="entry name" value="ABC_membrane"/>
    <property type="match status" value="1"/>
</dbReference>
<feature type="domain" description="ABC transmembrane type-1" evidence="15">
    <location>
        <begin position="166"/>
        <end position="445"/>
    </location>
</feature>
<dbReference type="InterPro" id="IPR022514">
    <property type="entry name" value="NHPM_micro_ABC1"/>
</dbReference>
<dbReference type="PANTHER" id="PTHR24221">
    <property type="entry name" value="ATP-BINDING CASSETTE SUB-FAMILY B"/>
    <property type="match status" value="1"/>
</dbReference>
<keyword evidence="8" id="KW-0653">Protein transport</keyword>
<dbReference type="PANTHER" id="PTHR24221:SF654">
    <property type="entry name" value="ATP-BINDING CASSETTE SUB-FAMILY B MEMBER 6"/>
    <property type="match status" value="1"/>
</dbReference>
<keyword evidence="5" id="KW-0547">Nucleotide-binding</keyword>
<feature type="domain" description="ABC transporter" evidence="14">
    <location>
        <begin position="499"/>
        <end position="732"/>
    </location>
</feature>
<feature type="domain" description="Peptidase C39" evidence="16">
    <location>
        <begin position="14"/>
        <end position="133"/>
    </location>
</feature>
<dbReference type="InterPro" id="IPR017871">
    <property type="entry name" value="ABC_transporter-like_CS"/>
</dbReference>
<dbReference type="GO" id="GO:0015031">
    <property type="term" value="P:protein transport"/>
    <property type="evidence" value="ECO:0007669"/>
    <property type="project" value="UniProtKB-KW"/>
</dbReference>
<dbReference type="GO" id="GO:0005886">
    <property type="term" value="C:plasma membrane"/>
    <property type="evidence" value="ECO:0007669"/>
    <property type="project" value="UniProtKB-SubCell"/>
</dbReference>
<dbReference type="PROSITE" id="PS50893">
    <property type="entry name" value="ABC_TRANSPORTER_2"/>
    <property type="match status" value="1"/>
</dbReference>
<dbReference type="SUPFAM" id="SSF90123">
    <property type="entry name" value="ABC transporter transmembrane region"/>
    <property type="match status" value="1"/>
</dbReference>
<dbReference type="CDD" id="cd18569">
    <property type="entry name" value="ABC_6TM_NHLM_bacteriocin"/>
    <property type="match status" value="1"/>
</dbReference>
<dbReference type="InterPro" id="IPR003439">
    <property type="entry name" value="ABC_transporter-like_ATP-bd"/>
</dbReference>
<evidence type="ECO:0000313" key="17">
    <source>
        <dbReference type="EMBL" id="HHY28048.1"/>
    </source>
</evidence>
<keyword evidence="7" id="KW-0067">ATP-binding</keyword>
<dbReference type="FunFam" id="3.40.50.300:FF:000299">
    <property type="entry name" value="ABC transporter ATP-binding protein/permease"/>
    <property type="match status" value="1"/>
</dbReference>
<dbReference type="GO" id="GO:0008234">
    <property type="term" value="F:cysteine-type peptidase activity"/>
    <property type="evidence" value="ECO:0007669"/>
    <property type="project" value="UniProtKB-KW"/>
</dbReference>
<dbReference type="Gene3D" id="3.40.50.300">
    <property type="entry name" value="P-loop containing nucleotide triphosphate hydrolases"/>
    <property type="match status" value="1"/>
</dbReference>
<evidence type="ECO:0000256" key="3">
    <source>
        <dbReference type="ARBA" id="ARBA00022475"/>
    </source>
</evidence>
<accession>A0A7C6Z5X5</accession>
<keyword evidence="3" id="KW-1003">Cell membrane</keyword>
<keyword evidence="2" id="KW-0813">Transport</keyword>
<evidence type="ECO:0000256" key="8">
    <source>
        <dbReference type="ARBA" id="ARBA00022927"/>
    </source>
</evidence>
<protein>
    <submittedName>
        <fullName evidence="17">NHLP family bacteriocin export ABC transporter peptidase/permease/ATPase subunit</fullName>
    </submittedName>
</protein>
<dbReference type="CDD" id="cd02420">
    <property type="entry name" value="Peptidase_C39D"/>
    <property type="match status" value="1"/>
</dbReference>
<dbReference type="InterPro" id="IPR027417">
    <property type="entry name" value="P-loop_NTPase"/>
</dbReference>
<comment type="subcellular location">
    <subcellularLocation>
        <location evidence="1">Cell membrane</location>
        <topology evidence="1">Multi-pass membrane protein</topology>
    </subcellularLocation>
</comment>
<keyword evidence="11" id="KW-0080">Bacteriocin transport</keyword>
<evidence type="ECO:0000256" key="13">
    <source>
        <dbReference type="SAM" id="Phobius"/>
    </source>
</evidence>
<keyword evidence="9 13" id="KW-1133">Transmembrane helix</keyword>
<dbReference type="NCBIfam" id="TIGR03796">
    <property type="entry name" value="NHLM_micro_ABC1"/>
    <property type="match status" value="1"/>
</dbReference>
<gene>
    <name evidence="17" type="ORF">GX523_15135</name>
</gene>
<feature type="transmembrane region" description="Helical" evidence="13">
    <location>
        <begin position="300"/>
        <end position="320"/>
    </location>
</feature>
<evidence type="ECO:0000256" key="9">
    <source>
        <dbReference type="ARBA" id="ARBA00022989"/>
    </source>
</evidence>
<keyword evidence="6" id="KW-0378">Hydrolase</keyword>
<organism evidence="17 18">
    <name type="scientific">Desulfitobacterium dehalogenans</name>
    <dbReference type="NCBI Taxonomy" id="36854"/>
    <lineage>
        <taxon>Bacteria</taxon>
        <taxon>Bacillati</taxon>
        <taxon>Bacillota</taxon>
        <taxon>Clostridia</taxon>
        <taxon>Eubacteriales</taxon>
        <taxon>Desulfitobacteriaceae</taxon>
        <taxon>Desulfitobacterium</taxon>
    </lineage>
</organism>
<evidence type="ECO:0000256" key="1">
    <source>
        <dbReference type="ARBA" id="ARBA00004651"/>
    </source>
</evidence>
<keyword evidence="6" id="KW-0788">Thiol protease</keyword>
<evidence type="ECO:0000256" key="10">
    <source>
        <dbReference type="ARBA" id="ARBA00023136"/>
    </source>
</evidence>
<dbReference type="Proteomes" id="UP000553059">
    <property type="component" value="Unassembled WGS sequence"/>
</dbReference>
<evidence type="ECO:0000256" key="7">
    <source>
        <dbReference type="ARBA" id="ARBA00022840"/>
    </source>
</evidence>
<evidence type="ECO:0000259" key="15">
    <source>
        <dbReference type="PROSITE" id="PS50929"/>
    </source>
</evidence>
<dbReference type="SUPFAM" id="SSF52540">
    <property type="entry name" value="P-loop containing nucleoside triphosphate hydrolases"/>
    <property type="match status" value="1"/>
</dbReference>
<dbReference type="GO" id="GO:0034040">
    <property type="term" value="F:ATPase-coupled lipid transmembrane transporter activity"/>
    <property type="evidence" value="ECO:0007669"/>
    <property type="project" value="TreeGrafter"/>
</dbReference>
<evidence type="ECO:0000256" key="11">
    <source>
        <dbReference type="ARBA" id="ARBA00043264"/>
    </source>
</evidence>
<dbReference type="Gene3D" id="3.90.70.10">
    <property type="entry name" value="Cysteine proteinases"/>
    <property type="match status" value="1"/>
</dbReference>
<dbReference type="Pfam" id="PF03412">
    <property type="entry name" value="Peptidase_C39"/>
    <property type="match status" value="1"/>
</dbReference>
<dbReference type="InterPro" id="IPR003593">
    <property type="entry name" value="AAA+_ATPase"/>
</dbReference>
<evidence type="ECO:0000256" key="12">
    <source>
        <dbReference type="SAM" id="MobiDB-lite"/>
    </source>
</evidence>
<comment type="caution">
    <text evidence="17">The sequence shown here is derived from an EMBL/GenBank/DDBJ whole genome shotgun (WGS) entry which is preliminary data.</text>
</comment>
<dbReference type="PROSITE" id="PS00211">
    <property type="entry name" value="ABC_TRANSPORTER_1"/>
    <property type="match status" value="1"/>
</dbReference>
<feature type="compositionally biased region" description="Low complexity" evidence="12">
    <location>
        <begin position="476"/>
        <end position="485"/>
    </location>
</feature>
<dbReference type="InterPro" id="IPR036640">
    <property type="entry name" value="ABC1_TM_sf"/>
</dbReference>
<dbReference type="InterPro" id="IPR011527">
    <property type="entry name" value="ABC1_TM_dom"/>
</dbReference>
<dbReference type="SMART" id="SM00382">
    <property type="entry name" value="AAA"/>
    <property type="match status" value="1"/>
</dbReference>
<dbReference type="EMBL" id="DUTF01000332">
    <property type="protein sequence ID" value="HHY28048.1"/>
    <property type="molecule type" value="Genomic_DNA"/>
</dbReference>
<dbReference type="Gene3D" id="1.20.1560.10">
    <property type="entry name" value="ABC transporter type 1, transmembrane domain"/>
    <property type="match status" value="1"/>
</dbReference>
<name>A0A7C6Z5X5_9FIRM</name>
<sequence>MVKKKIAKVPTVLQMEAVECGAASLAMILAYHGKYITLEELRIACGVSRDGSKASNLLKAARNYGLEAKGYRKEPEALRRMPLPLVIHWNFSHFLVLEGFHKGKVVLNDPAAGRRTVLEEEFNLAFTGIVLSFTPTTEFQKDSRKPNLSLALRKRLKGSEQALIYIVLLGLALVIPGLVIPVFSRVFVDDILLGGLHSWVWSLLLGMGITAMLRGVLTWMQQYYLLRLETKIALATSGQFLWHIFRLPSEFFSQRAAGDLTSRIQSNDKVAKLLSGKLATTALNVLMIIFYFALMLTYSWILAMVGLAIAFINVVYLIAVSARRVDLNRKLLQDEGKLIGSSMAGLQIIETLKATGSEANFFAQWSGYQAKLLNAEQELGVSSQFLSVFPSFLTGINNALVLVIGGFLILDGQMTIGMLVAFQSLMSSFMTPVTGLVGLGTELQEMTGEMNRLDDVLNYPLDREQGDQGGQGGQEDQGNQEDLGGTAALPAGQKLSGYVELKNITFGYSILEPPLIEDFSLSLRPGSRVALVGGSGSGKSTIAKIIAGIHHPWSGEILFDGQPRSSFTREGISNSLAMVDQEICMLQGTIKENITLWDGTISELEMIRAARDACIHDDITARPGGYEQMMEEGGKNYSGGQRQRLEIARALVQNPAILIMDEATSALDPITEKNVDEHIRYRGCTCIIVAHRLSTIRDCDEIIVLEKGRIIERGTHESLYERAGTYAKLIATG</sequence>
<keyword evidence="4 13" id="KW-0812">Transmembrane</keyword>
<dbReference type="InterPro" id="IPR005074">
    <property type="entry name" value="Peptidase_C39"/>
</dbReference>
<dbReference type="GO" id="GO:0005524">
    <property type="term" value="F:ATP binding"/>
    <property type="evidence" value="ECO:0007669"/>
    <property type="project" value="UniProtKB-KW"/>
</dbReference>